<protein>
    <submittedName>
        <fullName evidence="4">OmpA/MotB domain protein</fullName>
    </submittedName>
</protein>
<dbReference type="SUPFAM" id="SSF103088">
    <property type="entry name" value="OmpA-like"/>
    <property type="match status" value="1"/>
</dbReference>
<proteinExistence type="predicted"/>
<sequence>MSDNPFAEPDDSDRTIIRPAPGGRRPPPAPPPPPPTGGGDPWSEPPRPASPPPAGGAETLNIGSTPLMAAAAPLLQLLARLRNTLAQPDSGDLRERTARALRDFEQAGRNAGIPNDQLRPAHYALCASLDDVVLATPWGSSGAWAARSMVSTFHQEVRSGERFFDILKQIMQNPGRFLPVLELMYICLSLGYMGRYRLSPRGPAEIDRLREDVYAVLRRARPAASPELAPHWQGVAAPYRPRRPSLPVWVAAVAAAGVLALVYAAFDYGLGGQSATLYAQSVAAHPARMPKIVRAAAVVPPPPPVTTGPNVLDRLRGFLQPEITKGEVAVLGTVNAPVIRINNTGLFASGSATVESTALPLISKIGQALAREKGKVQVIGYTDSQPIHTLRFPNNLVLSEDRAKAAAAVLDRAIGDQSRITAEGRGAADPIATNATPQGRALNRRIEIVLIRSETQ</sequence>
<organism evidence="4 5">
    <name type="scientific">Acidiphilium cryptum (strain JF-5)</name>
    <dbReference type="NCBI Taxonomy" id="349163"/>
    <lineage>
        <taxon>Bacteria</taxon>
        <taxon>Pseudomonadati</taxon>
        <taxon>Pseudomonadota</taxon>
        <taxon>Alphaproteobacteria</taxon>
        <taxon>Acetobacterales</taxon>
        <taxon>Acidocellaceae</taxon>
        <taxon>Acidiphilium</taxon>
    </lineage>
</organism>
<dbReference type="InterPro" id="IPR006665">
    <property type="entry name" value="OmpA-like"/>
</dbReference>
<keyword evidence="1" id="KW-0472">Membrane</keyword>
<dbReference type="CDD" id="cd07185">
    <property type="entry name" value="OmpA_C-like"/>
    <property type="match status" value="1"/>
</dbReference>
<dbReference type="InterPro" id="IPR038522">
    <property type="entry name" value="T4/T6SS_DotU_sf"/>
</dbReference>
<dbReference type="NCBIfam" id="TIGR03350">
    <property type="entry name" value="type_VI_ompA"/>
    <property type="match status" value="1"/>
</dbReference>
<name>A5G0A6_ACICJ</name>
<dbReference type="eggNOG" id="COG1360">
    <property type="taxonomic scope" value="Bacteria"/>
</dbReference>
<dbReference type="KEGG" id="acr:Acry_2089"/>
<dbReference type="PANTHER" id="PTHR38033">
    <property type="entry name" value="MEMBRANE PROTEIN-RELATED"/>
    <property type="match status" value="1"/>
</dbReference>
<feature type="compositionally biased region" description="Pro residues" evidence="2">
    <location>
        <begin position="24"/>
        <end position="36"/>
    </location>
</feature>
<gene>
    <name evidence="4" type="ordered locus">Acry_2089</name>
</gene>
<evidence type="ECO:0000256" key="1">
    <source>
        <dbReference type="PROSITE-ProRule" id="PRU00473"/>
    </source>
</evidence>
<accession>A5G0A6</accession>
<dbReference type="EMBL" id="CP000697">
    <property type="protein sequence ID" value="ABQ31288.1"/>
    <property type="molecule type" value="Genomic_DNA"/>
</dbReference>
<dbReference type="Pfam" id="PF09850">
    <property type="entry name" value="DotU"/>
    <property type="match status" value="1"/>
</dbReference>
<dbReference type="Proteomes" id="UP000000245">
    <property type="component" value="Chromosome"/>
</dbReference>
<feature type="compositionally biased region" description="Pro residues" evidence="2">
    <location>
        <begin position="43"/>
        <end position="54"/>
    </location>
</feature>
<reference evidence="4 5" key="1">
    <citation type="submission" date="2007-05" db="EMBL/GenBank/DDBJ databases">
        <title>Complete sequence of chromosome of Acidiphilium cryptum JF-5.</title>
        <authorList>
            <consortium name="US DOE Joint Genome Institute"/>
            <person name="Copeland A."/>
            <person name="Lucas S."/>
            <person name="Lapidus A."/>
            <person name="Barry K."/>
            <person name="Detter J.C."/>
            <person name="Glavina del Rio T."/>
            <person name="Hammon N."/>
            <person name="Israni S."/>
            <person name="Dalin E."/>
            <person name="Tice H."/>
            <person name="Pitluck S."/>
            <person name="Sims D."/>
            <person name="Brettin T."/>
            <person name="Bruce D."/>
            <person name="Han C."/>
            <person name="Schmutz J."/>
            <person name="Larimer F."/>
            <person name="Land M."/>
            <person name="Hauser L."/>
            <person name="Kyrpides N."/>
            <person name="Kim E."/>
            <person name="Magnuson T."/>
            <person name="Richardson P."/>
        </authorList>
    </citation>
    <scope>NUCLEOTIDE SEQUENCE [LARGE SCALE GENOMIC DNA]</scope>
    <source>
        <strain evidence="4 5">JF-5</strain>
    </source>
</reference>
<evidence type="ECO:0000313" key="5">
    <source>
        <dbReference type="Proteomes" id="UP000000245"/>
    </source>
</evidence>
<dbReference type="InterPro" id="IPR036737">
    <property type="entry name" value="OmpA-like_sf"/>
</dbReference>
<evidence type="ECO:0000259" key="3">
    <source>
        <dbReference type="PROSITE" id="PS51123"/>
    </source>
</evidence>
<dbReference type="Pfam" id="PF00691">
    <property type="entry name" value="OmpA"/>
    <property type="match status" value="1"/>
</dbReference>
<dbReference type="GO" id="GO:0016020">
    <property type="term" value="C:membrane"/>
    <property type="evidence" value="ECO:0007669"/>
    <property type="project" value="UniProtKB-UniRule"/>
</dbReference>
<dbReference type="AlphaFoldDB" id="A5G0A6"/>
<feature type="domain" description="OmpA-like" evidence="3">
    <location>
        <begin position="334"/>
        <end position="454"/>
    </location>
</feature>
<dbReference type="PANTHER" id="PTHR38033:SF1">
    <property type="entry name" value="DOTU FAMILY TYPE IV_VI SECRETION SYSTEM PROTEIN"/>
    <property type="match status" value="1"/>
</dbReference>
<dbReference type="eggNOG" id="COG3455">
    <property type="taxonomic scope" value="Bacteria"/>
</dbReference>
<dbReference type="HOGENOM" id="CLU_041790_0_0_5"/>
<keyword evidence="5" id="KW-1185">Reference proteome</keyword>
<dbReference type="InterPro" id="IPR017733">
    <property type="entry name" value="OmpA-like_dom_proteobacteria"/>
</dbReference>
<dbReference type="RefSeq" id="WP_012039808.1">
    <property type="nucleotide sequence ID" value="NC_009484.1"/>
</dbReference>
<dbReference type="Gene3D" id="1.25.40.590">
    <property type="entry name" value="Type IV / VI secretion system, DotU"/>
    <property type="match status" value="1"/>
</dbReference>
<evidence type="ECO:0000313" key="4">
    <source>
        <dbReference type="EMBL" id="ABQ31288.1"/>
    </source>
</evidence>
<evidence type="ECO:0000256" key="2">
    <source>
        <dbReference type="SAM" id="MobiDB-lite"/>
    </source>
</evidence>
<dbReference type="Gene3D" id="3.30.1330.60">
    <property type="entry name" value="OmpA-like domain"/>
    <property type="match status" value="1"/>
</dbReference>
<dbReference type="NCBIfam" id="NF038228">
    <property type="entry name" value="IcmH_DotU_IVB"/>
    <property type="match status" value="1"/>
</dbReference>
<dbReference type="STRING" id="349163.Acry_2089"/>
<dbReference type="NCBIfam" id="TIGR03349">
    <property type="entry name" value="IV_VI_DotU"/>
    <property type="match status" value="1"/>
</dbReference>
<feature type="region of interest" description="Disordered" evidence="2">
    <location>
        <begin position="1"/>
        <end position="61"/>
    </location>
</feature>
<dbReference type="PROSITE" id="PS51123">
    <property type="entry name" value="OMPA_2"/>
    <property type="match status" value="1"/>
</dbReference>
<dbReference type="InterPro" id="IPR017732">
    <property type="entry name" value="T4/T6SS_DotU"/>
</dbReference>